<accession>A0ABT4GJ55</accession>
<evidence type="ECO:0000259" key="7">
    <source>
        <dbReference type="Pfam" id="PF08281"/>
    </source>
</evidence>
<keyword evidence="4" id="KW-0238">DNA-binding</keyword>
<dbReference type="Gene3D" id="1.10.10.10">
    <property type="entry name" value="Winged helix-like DNA-binding domain superfamily/Winged helix DNA-binding domain"/>
    <property type="match status" value="1"/>
</dbReference>
<dbReference type="EMBL" id="JAMDMX010000087">
    <property type="protein sequence ID" value="MCY9696063.1"/>
    <property type="molecule type" value="Genomic_DNA"/>
</dbReference>
<evidence type="ECO:0000256" key="3">
    <source>
        <dbReference type="ARBA" id="ARBA00023082"/>
    </source>
</evidence>
<dbReference type="SUPFAM" id="SSF88946">
    <property type="entry name" value="Sigma2 domain of RNA polymerase sigma factors"/>
    <property type="match status" value="1"/>
</dbReference>
<evidence type="ECO:0000259" key="6">
    <source>
        <dbReference type="Pfam" id="PF04542"/>
    </source>
</evidence>
<dbReference type="Pfam" id="PF04542">
    <property type="entry name" value="Sigma70_r2"/>
    <property type="match status" value="1"/>
</dbReference>
<name>A0ABT4GJ55_9BACL</name>
<dbReference type="InterPro" id="IPR036388">
    <property type="entry name" value="WH-like_DNA-bd_sf"/>
</dbReference>
<protein>
    <submittedName>
        <fullName evidence="8">Sigma-70 family RNA polymerase sigma factor</fullName>
    </submittedName>
</protein>
<dbReference type="InterPro" id="IPR013325">
    <property type="entry name" value="RNA_pol_sigma_r2"/>
</dbReference>
<evidence type="ECO:0000256" key="5">
    <source>
        <dbReference type="ARBA" id="ARBA00023163"/>
    </source>
</evidence>
<dbReference type="Pfam" id="PF08281">
    <property type="entry name" value="Sigma70_r4_2"/>
    <property type="match status" value="1"/>
</dbReference>
<proteinExistence type="inferred from homology"/>
<dbReference type="PANTHER" id="PTHR43133:SF8">
    <property type="entry name" value="RNA POLYMERASE SIGMA FACTOR HI_1459-RELATED"/>
    <property type="match status" value="1"/>
</dbReference>
<keyword evidence="3" id="KW-0731">Sigma factor</keyword>
<dbReference type="NCBIfam" id="TIGR02937">
    <property type="entry name" value="sigma70-ECF"/>
    <property type="match status" value="1"/>
</dbReference>
<evidence type="ECO:0000256" key="4">
    <source>
        <dbReference type="ARBA" id="ARBA00023125"/>
    </source>
</evidence>
<dbReference type="InterPro" id="IPR013324">
    <property type="entry name" value="RNA_pol_sigma_r3/r4-like"/>
</dbReference>
<dbReference type="Proteomes" id="UP001527099">
    <property type="component" value="Unassembled WGS sequence"/>
</dbReference>
<evidence type="ECO:0000256" key="1">
    <source>
        <dbReference type="ARBA" id="ARBA00010641"/>
    </source>
</evidence>
<dbReference type="InterPro" id="IPR007627">
    <property type="entry name" value="RNA_pol_sigma70_r2"/>
</dbReference>
<feature type="domain" description="RNA polymerase sigma-70 region 2" evidence="6">
    <location>
        <begin position="1"/>
        <end position="53"/>
    </location>
</feature>
<keyword evidence="2" id="KW-0805">Transcription regulation</keyword>
<evidence type="ECO:0000313" key="9">
    <source>
        <dbReference type="Proteomes" id="UP001527099"/>
    </source>
</evidence>
<dbReference type="Gene3D" id="1.10.1740.10">
    <property type="match status" value="1"/>
</dbReference>
<evidence type="ECO:0000256" key="2">
    <source>
        <dbReference type="ARBA" id="ARBA00023015"/>
    </source>
</evidence>
<dbReference type="CDD" id="cd06171">
    <property type="entry name" value="Sigma70_r4"/>
    <property type="match status" value="1"/>
</dbReference>
<keyword evidence="5" id="KW-0804">Transcription</keyword>
<dbReference type="InterPro" id="IPR013249">
    <property type="entry name" value="RNA_pol_sigma70_r4_t2"/>
</dbReference>
<comment type="caution">
    <text evidence="8">The sequence shown here is derived from an EMBL/GenBank/DDBJ whole genome shotgun (WGS) entry which is preliminary data.</text>
</comment>
<dbReference type="SUPFAM" id="SSF88659">
    <property type="entry name" value="Sigma3 and sigma4 domains of RNA polymerase sigma factors"/>
    <property type="match status" value="1"/>
</dbReference>
<evidence type="ECO:0000313" key="8">
    <source>
        <dbReference type="EMBL" id="MCY9696063.1"/>
    </source>
</evidence>
<organism evidence="8 9">
    <name type="scientific">Paenibacillus alginolyticus</name>
    <dbReference type="NCBI Taxonomy" id="59839"/>
    <lineage>
        <taxon>Bacteria</taxon>
        <taxon>Bacillati</taxon>
        <taxon>Bacillota</taxon>
        <taxon>Bacilli</taxon>
        <taxon>Bacillales</taxon>
        <taxon>Paenibacillaceae</taxon>
        <taxon>Paenibacillus</taxon>
    </lineage>
</organism>
<dbReference type="PANTHER" id="PTHR43133">
    <property type="entry name" value="RNA POLYMERASE ECF-TYPE SIGMA FACTO"/>
    <property type="match status" value="1"/>
</dbReference>
<comment type="similarity">
    <text evidence="1">Belongs to the sigma-70 factor family. ECF subfamily.</text>
</comment>
<reference evidence="8 9" key="1">
    <citation type="submission" date="2022-05" db="EMBL/GenBank/DDBJ databases">
        <title>Genome Sequencing of Bee-Associated Microbes.</title>
        <authorList>
            <person name="Dunlap C."/>
        </authorList>
    </citation>
    <scope>NUCLEOTIDE SEQUENCE [LARGE SCALE GENOMIC DNA]</scope>
    <source>
        <strain evidence="8 9">NRRL B-14421</strain>
    </source>
</reference>
<sequence>MTRDHEMTEDVIQESFIKALRAGPRLKQDSNLRAWVSQISRNTTYDFIRSTQKYSENIHLEFVMNSNESDLISQEVVERSVETLIRNETLLEAIQELKYEYRIALLLYYIEELSYKEIIKELGISHDVLMKRLSRARIMLAQVFINKWGDGNESAYRKTI</sequence>
<feature type="domain" description="RNA polymerase sigma factor 70 region 4 type 2" evidence="7">
    <location>
        <begin position="89"/>
        <end position="138"/>
    </location>
</feature>
<gene>
    <name evidence="8" type="ORF">M5X19_24600</name>
</gene>
<dbReference type="InterPro" id="IPR014284">
    <property type="entry name" value="RNA_pol_sigma-70_dom"/>
</dbReference>
<keyword evidence="9" id="KW-1185">Reference proteome</keyword>
<dbReference type="InterPro" id="IPR039425">
    <property type="entry name" value="RNA_pol_sigma-70-like"/>
</dbReference>